<accession>A0A921IK09</accession>
<gene>
    <name evidence="1" type="ORF">K8V20_06340</name>
</gene>
<evidence type="ECO:0000313" key="1">
    <source>
        <dbReference type="EMBL" id="HJG28247.1"/>
    </source>
</evidence>
<name>A0A921IK09_9FIRM</name>
<sequence length="103" mass="12347">MLTFEKVLEIFKDYLALDTELEVCKSRYGYIRVEFNEIGDILDYCSGVVCRTPEELFDVLLDDFQGYEEIRLTKGRRDTTEDELEAIRVLCQRYLDRREEEMK</sequence>
<dbReference type="EMBL" id="DYVE01000166">
    <property type="protein sequence ID" value="HJG28247.1"/>
    <property type="molecule type" value="Genomic_DNA"/>
</dbReference>
<evidence type="ECO:0000313" key="2">
    <source>
        <dbReference type="Proteomes" id="UP000782880"/>
    </source>
</evidence>
<organism evidence="1 2">
    <name type="scientific">Subdoligranulum variabile</name>
    <dbReference type="NCBI Taxonomy" id="214851"/>
    <lineage>
        <taxon>Bacteria</taxon>
        <taxon>Bacillati</taxon>
        <taxon>Bacillota</taxon>
        <taxon>Clostridia</taxon>
        <taxon>Eubacteriales</taxon>
        <taxon>Oscillospiraceae</taxon>
        <taxon>Subdoligranulum</taxon>
    </lineage>
</organism>
<dbReference type="Proteomes" id="UP000782880">
    <property type="component" value="Unassembled WGS sequence"/>
</dbReference>
<dbReference type="AlphaFoldDB" id="A0A921IK09"/>
<comment type="caution">
    <text evidence="1">The sequence shown here is derived from an EMBL/GenBank/DDBJ whole genome shotgun (WGS) entry which is preliminary data.</text>
</comment>
<proteinExistence type="predicted"/>
<protein>
    <submittedName>
        <fullName evidence="1">Uncharacterized protein</fullName>
    </submittedName>
</protein>
<reference evidence="1" key="2">
    <citation type="submission" date="2021-09" db="EMBL/GenBank/DDBJ databases">
        <authorList>
            <person name="Gilroy R."/>
        </authorList>
    </citation>
    <scope>NUCLEOTIDE SEQUENCE</scope>
    <source>
        <strain evidence="1">ChiBcec21-2208</strain>
    </source>
</reference>
<reference evidence="1" key="1">
    <citation type="journal article" date="2021" name="PeerJ">
        <title>Extensive microbial diversity within the chicken gut microbiome revealed by metagenomics and culture.</title>
        <authorList>
            <person name="Gilroy R."/>
            <person name="Ravi A."/>
            <person name="Getino M."/>
            <person name="Pursley I."/>
            <person name="Horton D.L."/>
            <person name="Alikhan N.F."/>
            <person name="Baker D."/>
            <person name="Gharbi K."/>
            <person name="Hall N."/>
            <person name="Watson M."/>
            <person name="Adriaenssens E.M."/>
            <person name="Foster-Nyarko E."/>
            <person name="Jarju S."/>
            <person name="Secka A."/>
            <person name="Antonio M."/>
            <person name="Oren A."/>
            <person name="Chaudhuri R.R."/>
            <person name="La Ragione R."/>
            <person name="Hildebrand F."/>
            <person name="Pallen M.J."/>
        </authorList>
    </citation>
    <scope>NUCLEOTIDE SEQUENCE</scope>
    <source>
        <strain evidence="1">ChiBcec21-2208</strain>
    </source>
</reference>